<feature type="active site" evidence="10">
    <location>
        <position position="146"/>
    </location>
</feature>
<feature type="active site" evidence="10">
    <location>
        <position position="239"/>
    </location>
</feature>
<keyword evidence="4 10" id="KW-0132">Cell division</keyword>
<feature type="active site" evidence="10">
    <location>
        <position position="265"/>
    </location>
</feature>
<evidence type="ECO:0000259" key="12">
    <source>
        <dbReference type="PROSITE" id="PS51898"/>
    </source>
</evidence>
<dbReference type="PROSITE" id="PS51900">
    <property type="entry name" value="CB"/>
    <property type="match status" value="1"/>
</dbReference>
<protein>
    <recommendedName>
        <fullName evidence="10 11">Tyrosine recombinase XerC</fullName>
    </recommendedName>
</protein>
<dbReference type="InterPro" id="IPR004107">
    <property type="entry name" value="Integrase_SAM-like_N"/>
</dbReference>
<dbReference type="AlphaFoldDB" id="A0A523QM34"/>
<feature type="domain" description="Tyr recombinase" evidence="12">
    <location>
        <begin position="106"/>
        <end position="287"/>
    </location>
</feature>
<dbReference type="GO" id="GO:0009037">
    <property type="term" value="F:tyrosine-based site-specific recombinase activity"/>
    <property type="evidence" value="ECO:0007669"/>
    <property type="project" value="UniProtKB-UniRule"/>
</dbReference>
<evidence type="ECO:0000256" key="6">
    <source>
        <dbReference type="ARBA" id="ARBA00022908"/>
    </source>
</evidence>
<dbReference type="PANTHER" id="PTHR30349">
    <property type="entry name" value="PHAGE INTEGRASE-RELATED"/>
    <property type="match status" value="1"/>
</dbReference>
<gene>
    <name evidence="10 14" type="primary">xerC</name>
    <name evidence="14" type="ORF">E3J95_01010</name>
</gene>
<evidence type="ECO:0000256" key="8">
    <source>
        <dbReference type="ARBA" id="ARBA00023172"/>
    </source>
</evidence>
<keyword evidence="9 10" id="KW-0131">Cell cycle</keyword>
<dbReference type="GO" id="GO:0005737">
    <property type="term" value="C:cytoplasm"/>
    <property type="evidence" value="ECO:0007669"/>
    <property type="project" value="UniProtKB-SubCell"/>
</dbReference>
<comment type="subcellular location">
    <subcellularLocation>
        <location evidence="1 10">Cytoplasm</location>
    </subcellularLocation>
</comment>
<organism evidence="14 15">
    <name type="scientific">Aerophobetes bacterium</name>
    <dbReference type="NCBI Taxonomy" id="2030807"/>
    <lineage>
        <taxon>Bacteria</taxon>
        <taxon>Candidatus Aerophobota</taxon>
    </lineage>
</organism>
<evidence type="ECO:0000256" key="3">
    <source>
        <dbReference type="ARBA" id="ARBA00022490"/>
    </source>
</evidence>
<dbReference type="InterPro" id="IPR050090">
    <property type="entry name" value="Tyrosine_recombinase_XerCD"/>
</dbReference>
<reference evidence="14 15" key="1">
    <citation type="submission" date="2019-03" db="EMBL/GenBank/DDBJ databases">
        <title>Metabolic potential of uncultured bacteria and archaea associated with petroleum seepage in deep-sea sediments.</title>
        <authorList>
            <person name="Dong X."/>
            <person name="Hubert C."/>
        </authorList>
    </citation>
    <scope>NUCLEOTIDE SEQUENCE [LARGE SCALE GENOMIC DNA]</scope>
    <source>
        <strain evidence="14">E44_bin92</strain>
    </source>
</reference>
<dbReference type="Pfam" id="PF00589">
    <property type="entry name" value="Phage_integrase"/>
    <property type="match status" value="1"/>
</dbReference>
<evidence type="ECO:0000313" key="15">
    <source>
        <dbReference type="Proteomes" id="UP000320781"/>
    </source>
</evidence>
<dbReference type="NCBIfam" id="TIGR02224">
    <property type="entry name" value="recomb_XerC"/>
    <property type="match status" value="1"/>
</dbReference>
<keyword evidence="7 10" id="KW-0238">DNA-binding</keyword>
<dbReference type="CDD" id="cd00798">
    <property type="entry name" value="INT_XerDC_C"/>
    <property type="match status" value="1"/>
</dbReference>
<dbReference type="InterPro" id="IPR013762">
    <property type="entry name" value="Integrase-like_cat_sf"/>
</dbReference>
<dbReference type="InterPro" id="IPR023009">
    <property type="entry name" value="Tyrosine_recombinase_XerC/XerD"/>
</dbReference>
<dbReference type="NCBIfam" id="NF001399">
    <property type="entry name" value="PRK00283.1"/>
    <property type="match status" value="1"/>
</dbReference>
<sequence>MKPKLADNFGVYLRQEKNLSALTVKSYLSDIRDFLQFLSSQKRHGSEVDYPVVRGYLAALQRKSLARSTLARRVASLRVFFHYLYLKGNLTNFPLMSLRAPKLEKRIPSFLEEDEVARLLESAERKNFSGLRDRAALELLYGTGMRVAELVGLDLENVDLREEIVKIKGKGDKERIVPLGRWAMDALTQYLEERERKIQQGVKALFLNKSGTRLSDRAVRKRLSKYLELAGISKSASPHTLRHSFATHLINRGADLRSVQELLGHERISTTQIYTHISPKRLKEVYEKAHPRA</sequence>
<dbReference type="InterPro" id="IPR044068">
    <property type="entry name" value="CB"/>
</dbReference>
<dbReference type="Gene3D" id="1.10.150.130">
    <property type="match status" value="1"/>
</dbReference>
<evidence type="ECO:0000256" key="2">
    <source>
        <dbReference type="ARBA" id="ARBA00006657"/>
    </source>
</evidence>
<dbReference type="SUPFAM" id="SSF56349">
    <property type="entry name" value="DNA breaking-rejoining enzymes"/>
    <property type="match status" value="1"/>
</dbReference>
<evidence type="ECO:0000259" key="13">
    <source>
        <dbReference type="PROSITE" id="PS51900"/>
    </source>
</evidence>
<evidence type="ECO:0000256" key="11">
    <source>
        <dbReference type="NCBIfam" id="TIGR02224"/>
    </source>
</evidence>
<keyword evidence="3 10" id="KW-0963">Cytoplasm</keyword>
<dbReference type="GO" id="GO:0007059">
    <property type="term" value="P:chromosome segregation"/>
    <property type="evidence" value="ECO:0007669"/>
    <property type="project" value="UniProtKB-UniRule"/>
</dbReference>
<keyword evidence="6 10" id="KW-0229">DNA integration</keyword>
<comment type="similarity">
    <text evidence="2 10">Belongs to the 'phage' integrase family. XerC subfamily.</text>
</comment>
<keyword evidence="5 10" id="KW-0159">Chromosome partition</keyword>
<accession>A0A523QM34</accession>
<dbReference type="Pfam" id="PF02899">
    <property type="entry name" value="Phage_int_SAM_1"/>
    <property type="match status" value="1"/>
</dbReference>
<proteinExistence type="inferred from homology"/>
<dbReference type="Gene3D" id="1.10.443.10">
    <property type="entry name" value="Intergrase catalytic core"/>
    <property type="match status" value="1"/>
</dbReference>
<evidence type="ECO:0000256" key="7">
    <source>
        <dbReference type="ARBA" id="ARBA00023125"/>
    </source>
</evidence>
<dbReference type="InterPro" id="IPR010998">
    <property type="entry name" value="Integrase_recombinase_N"/>
</dbReference>
<feature type="active site" evidence="10">
    <location>
        <position position="170"/>
    </location>
</feature>
<dbReference type="InterPro" id="IPR011010">
    <property type="entry name" value="DNA_brk_join_enz"/>
</dbReference>
<dbReference type="GO" id="GO:0051301">
    <property type="term" value="P:cell division"/>
    <property type="evidence" value="ECO:0007669"/>
    <property type="project" value="UniProtKB-UniRule"/>
</dbReference>
<evidence type="ECO:0000256" key="9">
    <source>
        <dbReference type="ARBA" id="ARBA00023306"/>
    </source>
</evidence>
<name>A0A523QM34_UNCAE</name>
<dbReference type="InterPro" id="IPR002104">
    <property type="entry name" value="Integrase_catalytic"/>
</dbReference>
<dbReference type="GO" id="GO:0003677">
    <property type="term" value="F:DNA binding"/>
    <property type="evidence" value="ECO:0007669"/>
    <property type="project" value="UniProtKB-UniRule"/>
</dbReference>
<dbReference type="PANTHER" id="PTHR30349:SF77">
    <property type="entry name" value="TYROSINE RECOMBINASE XERC"/>
    <property type="match status" value="1"/>
</dbReference>
<dbReference type="EMBL" id="SOKU01000040">
    <property type="protein sequence ID" value="TES86838.1"/>
    <property type="molecule type" value="Genomic_DNA"/>
</dbReference>
<evidence type="ECO:0000256" key="1">
    <source>
        <dbReference type="ARBA" id="ARBA00004496"/>
    </source>
</evidence>
<evidence type="ECO:0000256" key="10">
    <source>
        <dbReference type="HAMAP-Rule" id="MF_01808"/>
    </source>
</evidence>
<dbReference type="HAMAP" id="MF_01808">
    <property type="entry name" value="Recomb_XerC_XerD"/>
    <property type="match status" value="1"/>
</dbReference>
<comment type="function">
    <text evidence="10">Site-specific tyrosine recombinase, which acts by catalyzing the cutting and rejoining of the recombining DNA molecules. The XerC-XerD complex is essential to convert dimers of the bacterial chromosome into monomers to permit their segregation at cell division. It also contributes to the segregational stability of plasmids.</text>
</comment>
<keyword evidence="8 10" id="KW-0233">DNA recombination</keyword>
<comment type="caution">
    <text evidence="14">The sequence shown here is derived from an EMBL/GenBank/DDBJ whole genome shotgun (WGS) entry which is preliminary data.</text>
</comment>
<feature type="domain" description="Core-binding (CB)" evidence="13">
    <location>
        <begin position="1"/>
        <end position="85"/>
    </location>
</feature>
<comment type="subunit">
    <text evidence="10">Forms a cyclic heterotetrameric complex composed of two molecules of XerC and two molecules of XerD.</text>
</comment>
<dbReference type="NCBIfam" id="NF040815">
    <property type="entry name" value="recomb_XerA_Arch"/>
    <property type="match status" value="1"/>
</dbReference>
<dbReference type="GO" id="GO:0006313">
    <property type="term" value="P:DNA transposition"/>
    <property type="evidence" value="ECO:0007669"/>
    <property type="project" value="UniProtKB-UniRule"/>
</dbReference>
<evidence type="ECO:0000256" key="5">
    <source>
        <dbReference type="ARBA" id="ARBA00022829"/>
    </source>
</evidence>
<dbReference type="Proteomes" id="UP000320781">
    <property type="component" value="Unassembled WGS sequence"/>
</dbReference>
<dbReference type="PROSITE" id="PS51898">
    <property type="entry name" value="TYR_RECOMBINASE"/>
    <property type="match status" value="1"/>
</dbReference>
<feature type="active site" description="O-(3'-phospho-DNA)-tyrosine intermediate" evidence="10">
    <location>
        <position position="274"/>
    </location>
</feature>
<feature type="active site" evidence="10">
    <location>
        <position position="242"/>
    </location>
</feature>
<evidence type="ECO:0000256" key="4">
    <source>
        <dbReference type="ARBA" id="ARBA00022618"/>
    </source>
</evidence>
<dbReference type="InterPro" id="IPR011931">
    <property type="entry name" value="Recomb_XerC"/>
</dbReference>
<evidence type="ECO:0000313" key="14">
    <source>
        <dbReference type="EMBL" id="TES86838.1"/>
    </source>
</evidence>